<dbReference type="Proteomes" id="UP000189674">
    <property type="component" value="Chromosome"/>
</dbReference>
<reference evidence="2" key="1">
    <citation type="submission" date="2017-02" db="EMBL/GenBank/DDBJ databases">
        <title>Comparative genomics and description of representatives of a novel lineage of planctomycetes thriving in anoxic sediments.</title>
        <authorList>
            <person name="Spring S."/>
            <person name="Bunk B."/>
            <person name="Sproer C."/>
        </authorList>
    </citation>
    <scope>NUCLEOTIDE SEQUENCE [LARGE SCALE GENOMIC DNA]</scope>
    <source>
        <strain evidence="2">ST-NAGAB-D1</strain>
    </source>
</reference>
<sequence>MKENLKEYMKPAFLVCVAILAVAAFSKEAVVKYTGVKLNKKALPLQASFSELDKSDMGRYKVVDKSDIPKEIEDELGAQDYIKWVLEDTEAEEFSPTRFCLLFITYYTGNPDQVPHVPEECYVGGGNSRRESKVVTLDLAKSNGEAGSIPAELETKLLMFARESKDIFRTSTEFPVMYFFKTNGQYASGRGGVRAIMGRNFTSEYSYFSKVEWNFYGGNAGRLIYPDEEQTIEASENLMKTLLPLFEKKHWPDWEKANSESDDADEFQGQ</sequence>
<name>A0A1U9NP68_9BACT</name>
<evidence type="ECO:0008006" key="3">
    <source>
        <dbReference type="Google" id="ProtNLM"/>
    </source>
</evidence>
<proteinExistence type="predicted"/>
<dbReference type="KEGG" id="alus:STSP2_02894"/>
<dbReference type="EMBL" id="CP019791">
    <property type="protein sequence ID" value="AQT69699.1"/>
    <property type="molecule type" value="Genomic_DNA"/>
</dbReference>
<evidence type="ECO:0000313" key="2">
    <source>
        <dbReference type="Proteomes" id="UP000189674"/>
    </source>
</evidence>
<dbReference type="AlphaFoldDB" id="A0A1U9NP68"/>
<protein>
    <recommendedName>
        <fullName evidence="3">Methanolan biosynthesis EpsI domain-containing protein</fullName>
    </recommendedName>
</protein>
<accession>A0A1U9NP68</accession>
<organism evidence="1 2">
    <name type="scientific">Anaerohalosphaera lusitana</name>
    <dbReference type="NCBI Taxonomy" id="1936003"/>
    <lineage>
        <taxon>Bacteria</taxon>
        <taxon>Pseudomonadati</taxon>
        <taxon>Planctomycetota</taxon>
        <taxon>Phycisphaerae</taxon>
        <taxon>Sedimentisphaerales</taxon>
        <taxon>Anaerohalosphaeraceae</taxon>
        <taxon>Anaerohalosphaera</taxon>
    </lineage>
</organism>
<dbReference type="STRING" id="1936003.STSP2_02894"/>
<dbReference type="RefSeq" id="WP_146663362.1">
    <property type="nucleotide sequence ID" value="NZ_CP019791.1"/>
</dbReference>
<keyword evidence="2" id="KW-1185">Reference proteome</keyword>
<gene>
    <name evidence="1" type="ORF">STSP2_02894</name>
</gene>
<dbReference type="OrthoDB" id="9797363at2"/>
<evidence type="ECO:0000313" key="1">
    <source>
        <dbReference type="EMBL" id="AQT69699.1"/>
    </source>
</evidence>